<sequence>MSNLLSSVSAERPFGVYLFDYFNQVYTAVVGEPATKFTFVQGQTPLSTLPEVLLGCITYLVVIFGGRYLMTNYKPLPCKFVFQVHNVLLTLVSGALWALLFEQLFPQLYKHGLYYTICSEEAWTPQLELIYYLNYLVKWWELFDTGFLVIKKKKLEFLHYFHHSMTMALCFTQLVGKTTVSWVPIILNLTVHVFMYYYYFRTSTGAKIWWKRYLTTMQIIQFVIDLVVIYTVTYSYFAFTYTSSLPNFGTCAGTESAAAFGCAILTSYLFLFINFYRITYNKKQAAAAADKKKNL</sequence>
<keyword evidence="8 12" id="KW-0443">Lipid metabolism</keyword>
<evidence type="ECO:0000256" key="2">
    <source>
        <dbReference type="ARBA" id="ARBA00007263"/>
    </source>
</evidence>
<dbReference type="FunCoup" id="A0A1C7NGR2">
    <property type="interactions" value="378"/>
</dbReference>
<dbReference type="GO" id="GO:0005789">
    <property type="term" value="C:endoplasmic reticulum membrane"/>
    <property type="evidence" value="ECO:0007669"/>
    <property type="project" value="TreeGrafter"/>
</dbReference>
<feature type="transmembrane region" description="Helical" evidence="12">
    <location>
        <begin position="52"/>
        <end position="70"/>
    </location>
</feature>
<protein>
    <recommendedName>
        <fullName evidence="12">Elongation of fatty acids protein</fullName>
        <ecNumber evidence="12">2.3.1.-</ecNumber>
    </recommendedName>
</protein>
<comment type="catalytic activity">
    <reaction evidence="12">
        <text>an acyl-CoA + malonyl-CoA + H(+) = a 3-oxoacyl-CoA + CO2 + CoA</text>
        <dbReference type="Rhea" id="RHEA:50252"/>
        <dbReference type="ChEBI" id="CHEBI:15378"/>
        <dbReference type="ChEBI" id="CHEBI:16526"/>
        <dbReference type="ChEBI" id="CHEBI:57287"/>
        <dbReference type="ChEBI" id="CHEBI:57384"/>
        <dbReference type="ChEBI" id="CHEBI:58342"/>
        <dbReference type="ChEBI" id="CHEBI:90726"/>
    </reaction>
    <physiologicalReaction direction="left-to-right" evidence="12">
        <dbReference type="Rhea" id="RHEA:50253"/>
    </physiologicalReaction>
</comment>
<dbReference type="Pfam" id="PF01151">
    <property type="entry name" value="ELO"/>
    <property type="match status" value="1"/>
</dbReference>
<evidence type="ECO:0000256" key="6">
    <source>
        <dbReference type="ARBA" id="ARBA00022832"/>
    </source>
</evidence>
<dbReference type="GO" id="GO:0030148">
    <property type="term" value="P:sphingolipid biosynthetic process"/>
    <property type="evidence" value="ECO:0007669"/>
    <property type="project" value="TreeGrafter"/>
</dbReference>
<dbReference type="Proteomes" id="UP000093000">
    <property type="component" value="Unassembled WGS sequence"/>
</dbReference>
<name>A0A1C7NGR2_9FUNG</name>
<evidence type="ECO:0000256" key="9">
    <source>
        <dbReference type="ARBA" id="ARBA00023136"/>
    </source>
</evidence>
<evidence type="ECO:0000256" key="10">
    <source>
        <dbReference type="ARBA" id="ARBA00023160"/>
    </source>
</evidence>
<dbReference type="PANTHER" id="PTHR11157:SF134">
    <property type="entry name" value="ELONGATION OF FATTY ACIDS PROTEIN 1-RELATED"/>
    <property type="match status" value="1"/>
</dbReference>
<dbReference type="OrthoDB" id="434092at2759"/>
<dbReference type="GO" id="GO:0042761">
    <property type="term" value="P:very long-chain fatty acid biosynthetic process"/>
    <property type="evidence" value="ECO:0007669"/>
    <property type="project" value="TreeGrafter"/>
</dbReference>
<feature type="transmembrane region" description="Helical" evidence="12">
    <location>
        <begin position="181"/>
        <end position="199"/>
    </location>
</feature>
<evidence type="ECO:0000256" key="5">
    <source>
        <dbReference type="ARBA" id="ARBA00022692"/>
    </source>
</evidence>
<evidence type="ECO:0000256" key="11">
    <source>
        <dbReference type="ARBA" id="ARBA00047375"/>
    </source>
</evidence>
<proteinExistence type="inferred from homology"/>
<accession>A0A1C7NGR2</accession>
<dbReference type="GO" id="GO:0009922">
    <property type="term" value="F:fatty acid elongase activity"/>
    <property type="evidence" value="ECO:0007669"/>
    <property type="project" value="UniProtKB-EC"/>
</dbReference>
<evidence type="ECO:0000256" key="8">
    <source>
        <dbReference type="ARBA" id="ARBA00023098"/>
    </source>
</evidence>
<evidence type="ECO:0000256" key="1">
    <source>
        <dbReference type="ARBA" id="ARBA00004141"/>
    </source>
</evidence>
<evidence type="ECO:0000256" key="3">
    <source>
        <dbReference type="ARBA" id="ARBA00022516"/>
    </source>
</evidence>
<feature type="transmembrane region" description="Helical" evidence="12">
    <location>
        <begin position="82"/>
        <end position="100"/>
    </location>
</feature>
<evidence type="ECO:0000313" key="14">
    <source>
        <dbReference type="Proteomes" id="UP000093000"/>
    </source>
</evidence>
<keyword evidence="5 12" id="KW-0812">Transmembrane</keyword>
<keyword evidence="14" id="KW-1185">Reference proteome</keyword>
<gene>
    <name evidence="13" type="ORF">A0J61_03726</name>
</gene>
<dbReference type="InParanoid" id="A0A1C7NGR2"/>
<keyword evidence="4 12" id="KW-0808">Transferase</keyword>
<dbReference type="GO" id="GO:0019367">
    <property type="term" value="P:fatty acid elongation, saturated fatty acid"/>
    <property type="evidence" value="ECO:0007669"/>
    <property type="project" value="TreeGrafter"/>
</dbReference>
<comment type="similarity">
    <text evidence="2 12">Belongs to the ELO family.</text>
</comment>
<evidence type="ECO:0000256" key="7">
    <source>
        <dbReference type="ARBA" id="ARBA00022989"/>
    </source>
</evidence>
<dbReference type="EMBL" id="LUGH01000166">
    <property type="protein sequence ID" value="OBZ88225.1"/>
    <property type="molecule type" value="Genomic_DNA"/>
</dbReference>
<comment type="caution">
    <text evidence="13">The sequence shown here is derived from an EMBL/GenBank/DDBJ whole genome shotgun (WGS) entry which is preliminary data.</text>
</comment>
<dbReference type="PANTHER" id="PTHR11157">
    <property type="entry name" value="FATTY ACID ACYL TRANSFERASE-RELATED"/>
    <property type="match status" value="1"/>
</dbReference>
<feature type="transmembrane region" description="Helical" evidence="12">
    <location>
        <begin position="219"/>
        <end position="237"/>
    </location>
</feature>
<dbReference type="InterPro" id="IPR030457">
    <property type="entry name" value="ELO_CS"/>
</dbReference>
<dbReference type="EC" id="2.3.1.-" evidence="12"/>
<keyword evidence="10 12" id="KW-0275">Fatty acid biosynthesis</keyword>
<evidence type="ECO:0000313" key="13">
    <source>
        <dbReference type="EMBL" id="OBZ88225.1"/>
    </source>
</evidence>
<comment type="catalytic activity">
    <reaction evidence="11">
        <text>a very-long-chain acyl-CoA + malonyl-CoA + H(+) = a very-long-chain 3-oxoacyl-CoA + CO2 + CoA</text>
        <dbReference type="Rhea" id="RHEA:32727"/>
        <dbReference type="ChEBI" id="CHEBI:15378"/>
        <dbReference type="ChEBI" id="CHEBI:16526"/>
        <dbReference type="ChEBI" id="CHEBI:57287"/>
        <dbReference type="ChEBI" id="CHEBI:57384"/>
        <dbReference type="ChEBI" id="CHEBI:90725"/>
        <dbReference type="ChEBI" id="CHEBI:90736"/>
        <dbReference type="EC" id="2.3.1.199"/>
    </reaction>
</comment>
<comment type="subcellular location">
    <subcellularLocation>
        <location evidence="1">Membrane</location>
        <topology evidence="1">Multi-pass membrane protein</topology>
    </subcellularLocation>
</comment>
<organism evidence="13 14">
    <name type="scientific">Choanephora cucurbitarum</name>
    <dbReference type="NCBI Taxonomy" id="101091"/>
    <lineage>
        <taxon>Eukaryota</taxon>
        <taxon>Fungi</taxon>
        <taxon>Fungi incertae sedis</taxon>
        <taxon>Mucoromycota</taxon>
        <taxon>Mucoromycotina</taxon>
        <taxon>Mucoromycetes</taxon>
        <taxon>Mucorales</taxon>
        <taxon>Mucorineae</taxon>
        <taxon>Choanephoraceae</taxon>
        <taxon>Choanephoroideae</taxon>
        <taxon>Choanephora</taxon>
    </lineage>
</organism>
<reference evidence="13 14" key="1">
    <citation type="submission" date="2016-03" db="EMBL/GenBank/DDBJ databases">
        <title>Choanephora cucurbitarum.</title>
        <authorList>
            <person name="Min B."/>
            <person name="Park H."/>
            <person name="Park J.-H."/>
            <person name="Shin H.-D."/>
            <person name="Choi I.-G."/>
        </authorList>
    </citation>
    <scope>NUCLEOTIDE SEQUENCE [LARGE SCALE GENOMIC DNA]</scope>
    <source>
        <strain evidence="13 14">KUS-F28377</strain>
    </source>
</reference>
<keyword evidence="9 12" id="KW-0472">Membrane</keyword>
<dbReference type="GO" id="GO:0034626">
    <property type="term" value="P:fatty acid elongation, polyunsaturated fatty acid"/>
    <property type="evidence" value="ECO:0007669"/>
    <property type="project" value="TreeGrafter"/>
</dbReference>
<evidence type="ECO:0000256" key="4">
    <source>
        <dbReference type="ARBA" id="ARBA00022679"/>
    </source>
</evidence>
<keyword evidence="6 12" id="KW-0276">Fatty acid metabolism</keyword>
<evidence type="ECO:0000256" key="12">
    <source>
        <dbReference type="RuleBase" id="RU361115"/>
    </source>
</evidence>
<dbReference type="PROSITE" id="PS01188">
    <property type="entry name" value="ELO"/>
    <property type="match status" value="1"/>
</dbReference>
<dbReference type="GO" id="GO:0034625">
    <property type="term" value="P:fatty acid elongation, monounsaturated fatty acid"/>
    <property type="evidence" value="ECO:0007669"/>
    <property type="project" value="TreeGrafter"/>
</dbReference>
<feature type="transmembrane region" description="Helical" evidence="12">
    <location>
        <begin position="257"/>
        <end position="276"/>
    </location>
</feature>
<dbReference type="AlphaFoldDB" id="A0A1C7NGR2"/>
<dbReference type="InterPro" id="IPR002076">
    <property type="entry name" value="ELO_fam"/>
</dbReference>
<dbReference type="STRING" id="101091.A0A1C7NGR2"/>
<keyword evidence="3 12" id="KW-0444">Lipid biosynthesis</keyword>
<keyword evidence="7 12" id="KW-1133">Transmembrane helix</keyword>